<dbReference type="GeneID" id="117231422"/>
<reference evidence="3" key="1">
    <citation type="submission" date="2025-08" db="UniProtKB">
        <authorList>
            <consortium name="RefSeq"/>
        </authorList>
    </citation>
    <scope>IDENTIFICATION</scope>
    <source>
        <tissue evidence="3">Muscle</tissue>
    </source>
</reference>
<dbReference type="RefSeq" id="XP_033345747.1">
    <property type="nucleotide sequence ID" value="XM_033489856.1"/>
</dbReference>
<dbReference type="Proteomes" id="UP000504631">
    <property type="component" value="Unplaced"/>
</dbReference>
<proteinExistence type="predicted"/>
<dbReference type="KEGG" id="bvk:117231422"/>
<organism evidence="2 3">
    <name type="scientific">Bombus vosnesenskii</name>
    <dbReference type="NCBI Taxonomy" id="207650"/>
    <lineage>
        <taxon>Eukaryota</taxon>
        <taxon>Metazoa</taxon>
        <taxon>Ecdysozoa</taxon>
        <taxon>Arthropoda</taxon>
        <taxon>Hexapoda</taxon>
        <taxon>Insecta</taxon>
        <taxon>Pterygota</taxon>
        <taxon>Neoptera</taxon>
        <taxon>Endopterygota</taxon>
        <taxon>Hymenoptera</taxon>
        <taxon>Apocrita</taxon>
        <taxon>Aculeata</taxon>
        <taxon>Apoidea</taxon>
        <taxon>Anthophila</taxon>
        <taxon>Apidae</taxon>
        <taxon>Bombus</taxon>
        <taxon>Pyrobombus</taxon>
    </lineage>
</organism>
<gene>
    <name evidence="3" type="primary">LOC117231422</name>
</gene>
<name>A0A6J3JY25_9HYME</name>
<feature type="compositionally biased region" description="Basic residues" evidence="1">
    <location>
        <begin position="111"/>
        <end position="121"/>
    </location>
</feature>
<sequence length="149" mass="16289">MVTVAMLILRRTCRLRRPFCRPRTVIAISLPRTRGVSLITGAVCFEITARPEVTGFIDFLRRINVLPTTIEKGFCVALPNASNQPSSLERLCERRAGPRTATKGISVAFQRAKRPSRKKRGGAGVAVPGGSGRSPFVARLANLEEGRCQ</sequence>
<protein>
    <submittedName>
        <fullName evidence="3">Uncharacterized protein LOC117231422</fullName>
    </submittedName>
</protein>
<evidence type="ECO:0000313" key="2">
    <source>
        <dbReference type="Proteomes" id="UP000504631"/>
    </source>
</evidence>
<evidence type="ECO:0000256" key="1">
    <source>
        <dbReference type="SAM" id="MobiDB-lite"/>
    </source>
</evidence>
<accession>A0A6J3JY25</accession>
<dbReference type="AlphaFoldDB" id="A0A6J3JY25"/>
<keyword evidence="2" id="KW-1185">Reference proteome</keyword>
<feature type="region of interest" description="Disordered" evidence="1">
    <location>
        <begin position="111"/>
        <end position="130"/>
    </location>
</feature>
<evidence type="ECO:0000313" key="3">
    <source>
        <dbReference type="RefSeq" id="XP_033345747.1"/>
    </source>
</evidence>